<dbReference type="PANTHER" id="PTHR30441:SF9">
    <property type="entry name" value="ASMA FAMILY PROTEIN YHJG"/>
    <property type="match status" value="1"/>
</dbReference>
<dbReference type="GO" id="GO:0090313">
    <property type="term" value="P:regulation of protein targeting to membrane"/>
    <property type="evidence" value="ECO:0007669"/>
    <property type="project" value="TreeGrafter"/>
</dbReference>
<keyword evidence="1" id="KW-0812">Transmembrane</keyword>
<keyword evidence="1" id="KW-0472">Membrane</keyword>
<feature type="domain" description="AsmA" evidence="2">
    <location>
        <begin position="7"/>
        <end position="544"/>
    </location>
</feature>
<organism evidence="3 4">
    <name type="scientific">Rhodoferax saidenbachensis</name>
    <dbReference type="NCBI Taxonomy" id="1484693"/>
    <lineage>
        <taxon>Bacteria</taxon>
        <taxon>Pseudomonadati</taxon>
        <taxon>Pseudomonadota</taxon>
        <taxon>Betaproteobacteria</taxon>
        <taxon>Burkholderiales</taxon>
        <taxon>Comamonadaceae</taxon>
        <taxon>Rhodoferax</taxon>
    </lineage>
</organism>
<sequence length="651" mass="69549">MKPSPLLKIAAWIVGSILSLLLLAVLLIALLGWNWMREPLERYTLEKTGRVLQIEGDLTVDFGWPVARLHAAGVQFANPAWTQEKQMLAAQGVEVSVDLSQLLLRKVAFPEVRLDHAAVFLEQAVDGRKSWLLDLKQQDEDARIAIGRIALDHGTLGYDDAAQKTRIRSELSTSNAATIGGATDLAFTATGTYKGQPLKAQGNGGPVLALRDATQPYPLRGEAMLGRTQVKLNGTVTGLLALTAVDMQMSLKGDSLEQLYPLLGIALPATPAYSTQGRLLRTGTTWRYEQFTGRVGGSDIAGFVQVVTGGKRPMLTGDLRSQLLALEDLGPLIGARPGSVAQAAAQPAATAANPQTPREARVLPDLPFHAERWGSVDADVQIRAKTIARAKALPLEDMQVHLKMQDAVLTLEPLEFGFAGGQLRANITLDGRNNPIQARAQIRARKLLLSQLFPTVALAQTSLGELNGDFDLVGSGSSVGSMLASSNGKMGLVVSGGQISRLMMEKAGLHIWEILTLSLTGDKQVQLRCVVADFDVKQGNMQANALVFDTEVTTLFGSGNINLAEEQLDLTLQPRTKTTSPVALRSPIYVRGSFAKPTVSVDKGRVALRAAGAVALGAINPFLALIPLIDAGPGKDSDCGQLVRDAKATAR</sequence>
<dbReference type="GO" id="GO:0005886">
    <property type="term" value="C:plasma membrane"/>
    <property type="evidence" value="ECO:0007669"/>
    <property type="project" value="TreeGrafter"/>
</dbReference>
<dbReference type="eggNOG" id="COG2982">
    <property type="taxonomic scope" value="Bacteria"/>
</dbReference>
<reference evidence="3 4" key="1">
    <citation type="submission" date="2017-01" db="EMBL/GenBank/DDBJ databases">
        <authorList>
            <person name="Mah S.A."/>
            <person name="Swanson W.J."/>
            <person name="Moy G.W."/>
            <person name="Vacquier V.D."/>
        </authorList>
    </citation>
    <scope>NUCLEOTIDE SEQUENCE [LARGE SCALE GENOMIC DNA]</scope>
    <source>
        <strain evidence="3 4">DSM 22694</strain>
    </source>
</reference>
<dbReference type="Pfam" id="PF05170">
    <property type="entry name" value="AsmA"/>
    <property type="match status" value="1"/>
</dbReference>
<evidence type="ECO:0000313" key="4">
    <source>
        <dbReference type="Proteomes" id="UP000186110"/>
    </source>
</evidence>
<accession>A0A1P8KEW6</accession>
<gene>
    <name evidence="3" type="ORF">RS694_19610</name>
</gene>
<evidence type="ECO:0000256" key="1">
    <source>
        <dbReference type="SAM" id="Phobius"/>
    </source>
</evidence>
<dbReference type="AlphaFoldDB" id="A0A1P8KEW6"/>
<dbReference type="STRING" id="1484693.RS694_19610"/>
<evidence type="ECO:0000313" key="3">
    <source>
        <dbReference type="EMBL" id="APW44506.1"/>
    </source>
</evidence>
<proteinExistence type="predicted"/>
<dbReference type="PANTHER" id="PTHR30441">
    <property type="entry name" value="DUF748 DOMAIN-CONTAINING PROTEIN"/>
    <property type="match status" value="1"/>
</dbReference>
<protein>
    <recommendedName>
        <fullName evidence="2">AsmA domain-containing protein</fullName>
    </recommendedName>
</protein>
<dbReference type="InterPro" id="IPR007844">
    <property type="entry name" value="AsmA"/>
</dbReference>
<dbReference type="EMBL" id="CP019239">
    <property type="protein sequence ID" value="APW44506.1"/>
    <property type="molecule type" value="Genomic_DNA"/>
</dbReference>
<keyword evidence="4" id="KW-1185">Reference proteome</keyword>
<dbReference type="KEGG" id="rsb:RS694_19610"/>
<evidence type="ECO:0000259" key="2">
    <source>
        <dbReference type="Pfam" id="PF05170"/>
    </source>
</evidence>
<name>A0A1P8KEW6_9BURK</name>
<dbReference type="Proteomes" id="UP000186110">
    <property type="component" value="Chromosome"/>
</dbReference>
<keyword evidence="1" id="KW-1133">Transmembrane helix</keyword>
<feature type="transmembrane region" description="Helical" evidence="1">
    <location>
        <begin position="12"/>
        <end position="36"/>
    </location>
</feature>
<dbReference type="RefSeq" id="WP_029708190.1">
    <property type="nucleotide sequence ID" value="NZ_CP019239.1"/>
</dbReference>
<dbReference type="InterPro" id="IPR052894">
    <property type="entry name" value="AsmA-related"/>
</dbReference>